<organism evidence="1 2">
    <name type="scientific">Avena sativa</name>
    <name type="common">Oat</name>
    <dbReference type="NCBI Taxonomy" id="4498"/>
    <lineage>
        <taxon>Eukaryota</taxon>
        <taxon>Viridiplantae</taxon>
        <taxon>Streptophyta</taxon>
        <taxon>Embryophyta</taxon>
        <taxon>Tracheophyta</taxon>
        <taxon>Spermatophyta</taxon>
        <taxon>Magnoliopsida</taxon>
        <taxon>Liliopsida</taxon>
        <taxon>Poales</taxon>
        <taxon>Poaceae</taxon>
        <taxon>BOP clade</taxon>
        <taxon>Pooideae</taxon>
        <taxon>Poodae</taxon>
        <taxon>Poeae</taxon>
        <taxon>Poeae Chloroplast Group 1 (Aveneae type)</taxon>
        <taxon>Aveninae</taxon>
        <taxon>Avena</taxon>
    </lineage>
</organism>
<protein>
    <submittedName>
        <fullName evidence="1">Uncharacterized protein</fullName>
    </submittedName>
</protein>
<reference evidence="1" key="1">
    <citation type="submission" date="2021-05" db="EMBL/GenBank/DDBJ databases">
        <authorList>
            <person name="Scholz U."/>
            <person name="Mascher M."/>
            <person name="Fiebig A."/>
        </authorList>
    </citation>
    <scope>NUCLEOTIDE SEQUENCE [LARGE SCALE GENOMIC DNA]</scope>
</reference>
<reference evidence="1" key="2">
    <citation type="submission" date="2025-09" db="UniProtKB">
        <authorList>
            <consortium name="EnsemblPlants"/>
        </authorList>
    </citation>
    <scope>IDENTIFICATION</scope>
</reference>
<dbReference type="Proteomes" id="UP001732700">
    <property type="component" value="Chromosome 4A"/>
</dbReference>
<sequence length="309" mass="33917">MEALRQAEAKLTVSMHPSNAADVDRAVAQQLSTLLYSYEERFDGVLLPHEFSLEGVKSQMNGLIPYFGVPVHAKLLLFSPQPDMILEGKVEMLGKESIHVIVLGLFSAAIMSNEIPEKFKFKRRGGSGKFISQSEKLNVIKKGSMIRFSVKSYTGQCETSNGRHNRHIHTQKAFRRGRSAVTKPHTQHSNQASTSQQAYTTHSSYQHFLEANGKPQARSENTHTLPVSVDLTVLCSPLAAGQPSKEEREQCLQRYLPRVSELGSTEGESRRGREGAAPGAAGHGHRRRRGACVGKSGEKGNSCGPLAVE</sequence>
<proteinExistence type="predicted"/>
<evidence type="ECO:0000313" key="1">
    <source>
        <dbReference type="EnsemblPlants" id="AVESA.00010b.r2.4AG0572980.1.CDS"/>
    </source>
</evidence>
<dbReference type="EnsemblPlants" id="AVESA.00010b.r2.4AG0572980.1">
    <property type="protein sequence ID" value="AVESA.00010b.r2.4AG0572980.1.CDS"/>
    <property type="gene ID" value="AVESA.00010b.r2.4AG0572980"/>
</dbReference>
<keyword evidence="2" id="KW-1185">Reference proteome</keyword>
<evidence type="ECO:0000313" key="2">
    <source>
        <dbReference type="Proteomes" id="UP001732700"/>
    </source>
</evidence>
<accession>A0ACD5W5I9</accession>
<name>A0ACD5W5I9_AVESA</name>